<gene>
    <name evidence="2" type="ORF">ACFOHJ_14930</name>
</gene>
<keyword evidence="3" id="KW-1185">Reference proteome</keyword>
<organism evidence="2 3">
    <name type="scientific">Aquamicrobium soli</name>
    <dbReference type="NCBI Taxonomy" id="1811518"/>
    <lineage>
        <taxon>Bacteria</taxon>
        <taxon>Pseudomonadati</taxon>
        <taxon>Pseudomonadota</taxon>
        <taxon>Alphaproteobacteria</taxon>
        <taxon>Hyphomicrobiales</taxon>
        <taxon>Phyllobacteriaceae</taxon>
        <taxon>Aquamicrobium</taxon>
    </lineage>
</organism>
<dbReference type="Proteomes" id="UP001595583">
    <property type="component" value="Unassembled WGS sequence"/>
</dbReference>
<accession>A0ABV7KGT7</accession>
<proteinExistence type="predicted"/>
<evidence type="ECO:0000256" key="1">
    <source>
        <dbReference type="SAM" id="SignalP"/>
    </source>
</evidence>
<dbReference type="PROSITE" id="PS51257">
    <property type="entry name" value="PROKAR_LIPOPROTEIN"/>
    <property type="match status" value="1"/>
</dbReference>
<evidence type="ECO:0000313" key="3">
    <source>
        <dbReference type="Proteomes" id="UP001595583"/>
    </source>
</evidence>
<reference evidence="3" key="1">
    <citation type="journal article" date="2019" name="Int. J. Syst. Evol. Microbiol.">
        <title>The Global Catalogue of Microorganisms (GCM) 10K type strain sequencing project: providing services to taxonomists for standard genome sequencing and annotation.</title>
        <authorList>
            <consortium name="The Broad Institute Genomics Platform"/>
            <consortium name="The Broad Institute Genome Sequencing Center for Infectious Disease"/>
            <person name="Wu L."/>
            <person name="Ma J."/>
        </authorList>
    </citation>
    <scope>NUCLEOTIDE SEQUENCE [LARGE SCALE GENOMIC DNA]</scope>
    <source>
        <strain evidence="3">KCTC 52165</strain>
    </source>
</reference>
<dbReference type="RefSeq" id="WP_378221822.1">
    <property type="nucleotide sequence ID" value="NZ_JBHRTK010000014.1"/>
</dbReference>
<feature type="chain" id="PRO_5046005584" description="Lipoprotein" evidence="1">
    <location>
        <begin position="22"/>
        <end position="65"/>
    </location>
</feature>
<evidence type="ECO:0000313" key="2">
    <source>
        <dbReference type="EMBL" id="MFC3207516.1"/>
    </source>
</evidence>
<keyword evidence="1" id="KW-0732">Signal</keyword>
<protein>
    <recommendedName>
        <fullName evidence="4">Lipoprotein</fullName>
    </recommendedName>
</protein>
<feature type="signal peptide" evidence="1">
    <location>
        <begin position="1"/>
        <end position="21"/>
    </location>
</feature>
<sequence>MRAALALLASLAAALTLGGCAYKPLKAPCSADEGGTPLAYTDLPPPSPAAVAIRAVDACGPMRPI</sequence>
<evidence type="ECO:0008006" key="4">
    <source>
        <dbReference type="Google" id="ProtNLM"/>
    </source>
</evidence>
<dbReference type="EMBL" id="JBHRTK010000014">
    <property type="protein sequence ID" value="MFC3207516.1"/>
    <property type="molecule type" value="Genomic_DNA"/>
</dbReference>
<name>A0ABV7KGT7_9HYPH</name>
<comment type="caution">
    <text evidence="2">The sequence shown here is derived from an EMBL/GenBank/DDBJ whole genome shotgun (WGS) entry which is preliminary data.</text>
</comment>